<dbReference type="EMBL" id="MT143875">
    <property type="protein sequence ID" value="QJB04198.1"/>
    <property type="molecule type" value="Genomic_DNA"/>
</dbReference>
<dbReference type="InterPro" id="IPR036388">
    <property type="entry name" value="WH-like_DNA-bd_sf"/>
</dbReference>
<sequence>MDGLRLLEKTAVPRILVLLLGGKLSRRDFKINVQGGYKTTRKALSALLEAGLISELQESRHPYRLWTELTPKGYSVARLLDALDVEIRRVIVE</sequence>
<gene>
    <name evidence="1" type="ORF">MM171A00961_0015</name>
    <name evidence="2" type="ORF">MM171B00429_0016</name>
</gene>
<reference evidence="2" key="1">
    <citation type="submission" date="2020-03" db="EMBL/GenBank/DDBJ databases">
        <title>The deep terrestrial virosphere.</title>
        <authorList>
            <person name="Holmfeldt K."/>
            <person name="Nilsson E."/>
            <person name="Simone D."/>
            <person name="Lopez-Fernandez M."/>
            <person name="Wu X."/>
            <person name="de Brujin I."/>
            <person name="Lundin D."/>
            <person name="Andersson A."/>
            <person name="Bertilsson S."/>
            <person name="Dopson M."/>
        </authorList>
    </citation>
    <scope>NUCLEOTIDE SEQUENCE</scope>
    <source>
        <strain evidence="1">MM171A00961</strain>
        <strain evidence="2">MM171B00429</strain>
    </source>
</reference>
<dbReference type="AlphaFoldDB" id="A0A6M3MAC7"/>
<dbReference type="InterPro" id="IPR036390">
    <property type="entry name" value="WH_DNA-bd_sf"/>
</dbReference>
<name>A0A6M3MAC7_9ZZZZ</name>
<dbReference type="Gene3D" id="1.10.10.10">
    <property type="entry name" value="Winged helix-like DNA-binding domain superfamily/Winged helix DNA-binding domain"/>
    <property type="match status" value="1"/>
</dbReference>
<accession>A0A6M3MAC7</accession>
<evidence type="ECO:0000313" key="1">
    <source>
        <dbReference type="EMBL" id="QJA99605.1"/>
    </source>
</evidence>
<dbReference type="EMBL" id="MT143658">
    <property type="protein sequence ID" value="QJA99605.1"/>
    <property type="molecule type" value="Genomic_DNA"/>
</dbReference>
<evidence type="ECO:0000313" key="2">
    <source>
        <dbReference type="EMBL" id="QJB04198.1"/>
    </source>
</evidence>
<organism evidence="2">
    <name type="scientific">viral metagenome</name>
    <dbReference type="NCBI Taxonomy" id="1070528"/>
    <lineage>
        <taxon>unclassified sequences</taxon>
        <taxon>metagenomes</taxon>
        <taxon>organismal metagenomes</taxon>
    </lineage>
</organism>
<proteinExistence type="predicted"/>
<dbReference type="SUPFAM" id="SSF46785">
    <property type="entry name" value="Winged helix' DNA-binding domain"/>
    <property type="match status" value="1"/>
</dbReference>
<protein>
    <submittedName>
        <fullName evidence="2">Uncharacterized protein</fullName>
    </submittedName>
</protein>